<dbReference type="Pfam" id="PF11941">
    <property type="entry name" value="DUF3459"/>
    <property type="match status" value="1"/>
</dbReference>
<dbReference type="EMBL" id="CP040098">
    <property type="protein sequence ID" value="QCQ22978.1"/>
    <property type="molecule type" value="Genomic_DNA"/>
</dbReference>
<dbReference type="GO" id="GO:0005992">
    <property type="term" value="P:trehalose biosynthetic process"/>
    <property type="evidence" value="ECO:0007669"/>
    <property type="project" value="UniProtKB-UniRule"/>
</dbReference>
<dbReference type="OrthoDB" id="9800174at2"/>
<evidence type="ECO:0000256" key="10">
    <source>
        <dbReference type="ARBA" id="ARBA00032057"/>
    </source>
</evidence>
<name>A0A4P8L4U8_9BACT</name>
<dbReference type="InterPro" id="IPR012768">
    <property type="entry name" value="Trehalose_TreZ"/>
</dbReference>
<feature type="domain" description="Glycosyl hydrolase family 13 catalytic" evidence="19">
    <location>
        <begin position="96"/>
        <end position="469"/>
    </location>
</feature>
<evidence type="ECO:0000256" key="12">
    <source>
        <dbReference type="ARBA" id="ARBA00034013"/>
    </source>
</evidence>
<dbReference type="KEGG" id="dax:FDQ92_12845"/>
<dbReference type="AlphaFoldDB" id="A0A4P8L4U8"/>
<evidence type="ECO:0000256" key="2">
    <source>
        <dbReference type="ARBA" id="ARBA00005199"/>
    </source>
</evidence>
<evidence type="ECO:0000256" key="13">
    <source>
        <dbReference type="NCBIfam" id="TIGR02402"/>
    </source>
</evidence>
<evidence type="ECO:0000313" key="21">
    <source>
        <dbReference type="Proteomes" id="UP000298602"/>
    </source>
</evidence>
<dbReference type="InterPro" id="IPR014756">
    <property type="entry name" value="Ig_E-set"/>
</dbReference>
<dbReference type="GO" id="GO:0033942">
    <property type="term" value="F:4-alpha-D-(1-&gt;4)-alpha-D-glucanotrehalose trehalohydrolase activity"/>
    <property type="evidence" value="ECO:0007669"/>
    <property type="project" value="UniProtKB-EC"/>
</dbReference>
<evidence type="ECO:0000256" key="8">
    <source>
        <dbReference type="ARBA" id="ARBA00023277"/>
    </source>
</evidence>
<evidence type="ECO:0000256" key="16">
    <source>
        <dbReference type="PIRSR" id="PIRSR006337-2"/>
    </source>
</evidence>
<keyword evidence="7 14" id="KW-0378">Hydrolase</keyword>
<evidence type="ECO:0000256" key="18">
    <source>
        <dbReference type="SAM" id="MobiDB-lite"/>
    </source>
</evidence>
<evidence type="ECO:0000256" key="4">
    <source>
        <dbReference type="ARBA" id="ARBA00012268"/>
    </source>
</evidence>
<dbReference type="PANTHER" id="PTHR43651:SF11">
    <property type="entry name" value="MALTO-OLIGOSYLTREHALOSE TREHALOHYDROLASE"/>
    <property type="match status" value="1"/>
</dbReference>
<dbReference type="CDD" id="cd02853">
    <property type="entry name" value="E_set_MTHase_like_N"/>
    <property type="match status" value="1"/>
</dbReference>
<evidence type="ECO:0000256" key="7">
    <source>
        <dbReference type="ARBA" id="ARBA00022801"/>
    </source>
</evidence>
<dbReference type="Pfam" id="PF00128">
    <property type="entry name" value="Alpha-amylase"/>
    <property type="match status" value="1"/>
</dbReference>
<dbReference type="SUPFAM" id="SSF81296">
    <property type="entry name" value="E set domains"/>
    <property type="match status" value="1"/>
</dbReference>
<gene>
    <name evidence="20" type="primary">treZ</name>
    <name evidence="20" type="ORF">FDQ92_12845</name>
</gene>
<organism evidence="20 21">
    <name type="scientific">Desulfoglaeba alkanexedens ALDC</name>
    <dbReference type="NCBI Taxonomy" id="980445"/>
    <lineage>
        <taxon>Bacteria</taxon>
        <taxon>Pseudomonadati</taxon>
        <taxon>Thermodesulfobacteriota</taxon>
        <taxon>Syntrophobacteria</taxon>
        <taxon>Syntrophobacterales</taxon>
        <taxon>Syntrophobacteraceae</taxon>
        <taxon>Desulfoglaeba</taxon>
    </lineage>
</organism>
<comment type="similarity">
    <text evidence="3 14">Belongs to the glycosyl hydrolase 13 family.</text>
</comment>
<feature type="active site" description="Proton donor" evidence="15">
    <location>
        <position position="305"/>
    </location>
</feature>
<feature type="binding site" evidence="16">
    <location>
        <begin position="267"/>
        <end position="272"/>
    </location>
    <ligand>
        <name>substrate</name>
    </ligand>
</feature>
<dbReference type="InterPro" id="IPR013783">
    <property type="entry name" value="Ig-like_fold"/>
</dbReference>
<keyword evidence="6" id="KW-0963">Cytoplasm</keyword>
<dbReference type="Gene3D" id="3.20.20.80">
    <property type="entry name" value="Glycosidases"/>
    <property type="match status" value="1"/>
</dbReference>
<evidence type="ECO:0000256" key="6">
    <source>
        <dbReference type="ARBA" id="ARBA00022490"/>
    </source>
</evidence>
<evidence type="ECO:0000259" key="19">
    <source>
        <dbReference type="SMART" id="SM00642"/>
    </source>
</evidence>
<evidence type="ECO:0000256" key="5">
    <source>
        <dbReference type="ARBA" id="ARBA00015938"/>
    </source>
</evidence>
<comment type="pathway">
    <text evidence="2 14">Glycan biosynthesis; trehalose biosynthesis.</text>
</comment>
<dbReference type="Pfam" id="PF02922">
    <property type="entry name" value="CBM_48"/>
    <property type="match status" value="1"/>
</dbReference>
<evidence type="ECO:0000256" key="9">
    <source>
        <dbReference type="ARBA" id="ARBA00023295"/>
    </source>
</evidence>
<evidence type="ECO:0000256" key="1">
    <source>
        <dbReference type="ARBA" id="ARBA00004496"/>
    </source>
</evidence>
<feature type="region of interest" description="Disordered" evidence="18">
    <location>
        <begin position="572"/>
        <end position="607"/>
    </location>
</feature>
<dbReference type="Gene3D" id="2.60.40.10">
    <property type="entry name" value="Immunoglobulins"/>
    <property type="match status" value="1"/>
</dbReference>
<evidence type="ECO:0000256" key="11">
    <source>
        <dbReference type="ARBA" id="ARBA00033284"/>
    </source>
</evidence>
<comment type="subcellular location">
    <subcellularLocation>
        <location evidence="1 15">Cytoplasm</location>
    </subcellularLocation>
</comment>
<dbReference type="EC" id="3.2.1.141" evidence="4 13"/>
<dbReference type="InterPro" id="IPR004193">
    <property type="entry name" value="Glyco_hydro_13_N"/>
</dbReference>
<protein>
    <recommendedName>
        <fullName evidence="5 13">Malto-oligosyltrehalose trehalohydrolase</fullName>
        <shortName evidence="14">MTHase</shortName>
        <ecNumber evidence="4 13">3.2.1.141</ecNumber>
    </recommendedName>
    <alternativeName>
        <fullName evidence="11 14">4-alpha-D-((1-&gt;4)-alpha-D-glucano)trehalose trehalohydrolase</fullName>
    </alternativeName>
    <alternativeName>
        <fullName evidence="10 14">Maltooligosyl trehalose trehalohydrolase</fullName>
    </alternativeName>
</protein>
<dbReference type="InterPro" id="IPR044901">
    <property type="entry name" value="Trehalose_TreZ_E-set_sf"/>
</dbReference>
<feature type="site" description="Transition state stabilizer" evidence="17">
    <location>
        <position position="403"/>
    </location>
</feature>
<feature type="compositionally biased region" description="Basic and acidic residues" evidence="18">
    <location>
        <begin position="583"/>
        <end position="593"/>
    </location>
</feature>
<dbReference type="InterPro" id="IPR017853">
    <property type="entry name" value="GH"/>
</dbReference>
<comment type="catalytic activity">
    <reaction evidence="12 14">
        <text>hydrolysis of (1-&gt;4)-alpha-D-glucosidic linkage in 4-alpha-D-[(1-&gt;4)-alpha-D-glucanosyl]n trehalose to yield trehalose and (1-&gt;4)-alpha-D-glucan.</text>
        <dbReference type="EC" id="3.2.1.141"/>
    </reaction>
</comment>
<reference evidence="20 21" key="2">
    <citation type="submission" date="2019-05" db="EMBL/GenBank/DDBJ databases">
        <authorList>
            <person name="Suflita J.M."/>
            <person name="Marks C.R."/>
        </authorList>
    </citation>
    <scope>NUCLEOTIDE SEQUENCE [LARGE SCALE GENOMIC DNA]</scope>
    <source>
        <strain evidence="20 21">ALDC</strain>
    </source>
</reference>
<feature type="binding site" evidence="16">
    <location>
        <begin position="331"/>
        <end position="335"/>
    </location>
    <ligand>
        <name>substrate</name>
    </ligand>
</feature>
<evidence type="ECO:0000313" key="20">
    <source>
        <dbReference type="EMBL" id="QCQ22978.1"/>
    </source>
</evidence>
<dbReference type="SUPFAM" id="SSF51445">
    <property type="entry name" value="(Trans)glycosidases"/>
    <property type="match status" value="1"/>
</dbReference>
<proteinExistence type="inferred from homology"/>
<dbReference type="UniPathway" id="UPA00299"/>
<dbReference type="NCBIfam" id="TIGR02402">
    <property type="entry name" value="trehalose_TreZ"/>
    <property type="match status" value="1"/>
</dbReference>
<dbReference type="Proteomes" id="UP000298602">
    <property type="component" value="Chromosome"/>
</dbReference>
<dbReference type="SMART" id="SM00642">
    <property type="entry name" value="Aamy"/>
    <property type="match status" value="1"/>
</dbReference>
<evidence type="ECO:0000256" key="3">
    <source>
        <dbReference type="ARBA" id="ARBA00008061"/>
    </source>
</evidence>
<sequence>MKHRHSMPFGAEALEGGGVRFRLWAPDARSVELRLEASPQVKAPLSMTAQGDGWYERVLAEAGPGTRYRFRIDADLLVPDPASRHQPEGVHGPSEVIDPEAFEWDDAAWTGRPWNEAVFYELHVGTFTPGGTFRSACHRLDHLAELGVTAVELMPVADFPGRRNWGYDGVLPFAPARAYGRPEDLKHLVQEAHRRGLMVFLDVVYNHFGPEGNYLHTYARSAFFTTRYRTPWGAAVNFDGPGSRTVRDFFIQNALYWLEEFRFDGLRLDAVHAIRDRSRPDFLEELAQAVRNGPGRHRRIHLVLENDDNAARYLQRDPEGRPVHYTAQWNDDIHHACHVLLTGETEGYYADYADEATRHLARCLAEGFAYQGEPSPYRGGRKRGEPSEHLPPEAFVSFLQNHDQVGNRAFGDRLELLAEDRAIRAALAVILLAPAPPLLFMGEEFGCRRPFPFFCDFGPELAASVTRGRRKEFERFPAFRDPGARAGIPDPNAEATFASAVLDWAEAETGGGRSRRDWIRRLLALRRDEIVPLLSLLGGRSGSIVGVSKTALAVRWRGDDGTTLALAANLGPDPAPALAPEATEPRFPDDPDSRPLFTFPEPDPEAPSATVLGAWSVVWWKKPPR</sequence>
<dbReference type="RefSeq" id="WP_137425261.1">
    <property type="nucleotide sequence ID" value="NZ_CP040098.1"/>
</dbReference>
<dbReference type="InterPro" id="IPR022567">
    <property type="entry name" value="DUF3459"/>
</dbReference>
<dbReference type="CDD" id="cd11325">
    <property type="entry name" value="AmyAc_GTHase"/>
    <property type="match status" value="1"/>
</dbReference>
<keyword evidence="8" id="KW-0119">Carbohydrate metabolism</keyword>
<evidence type="ECO:0000256" key="15">
    <source>
        <dbReference type="PIRSR" id="PIRSR006337-1"/>
    </source>
</evidence>
<dbReference type="InterPro" id="IPR006047">
    <property type="entry name" value="GH13_cat_dom"/>
</dbReference>
<feature type="binding site" evidence="16">
    <location>
        <begin position="402"/>
        <end position="407"/>
    </location>
    <ligand>
        <name>substrate</name>
    </ligand>
</feature>
<feature type="active site" description="Nucleophile" evidence="15">
    <location>
        <position position="269"/>
    </location>
</feature>
<dbReference type="PANTHER" id="PTHR43651">
    <property type="entry name" value="1,4-ALPHA-GLUCAN-BRANCHING ENZYME"/>
    <property type="match status" value="1"/>
</dbReference>
<accession>A0A4P8L4U8</accession>
<dbReference type="GO" id="GO:0005737">
    <property type="term" value="C:cytoplasm"/>
    <property type="evidence" value="ECO:0007669"/>
    <property type="project" value="UniProtKB-SubCell"/>
</dbReference>
<evidence type="ECO:0000256" key="17">
    <source>
        <dbReference type="PIRSR" id="PIRSR006337-3"/>
    </source>
</evidence>
<evidence type="ECO:0000256" key="14">
    <source>
        <dbReference type="PIRNR" id="PIRNR006337"/>
    </source>
</evidence>
<feature type="compositionally biased region" description="Low complexity" evidence="18">
    <location>
        <begin position="572"/>
        <end position="582"/>
    </location>
</feature>
<keyword evidence="21" id="KW-1185">Reference proteome</keyword>
<keyword evidence="9 14" id="KW-0326">Glycosidase</keyword>
<dbReference type="PIRSF" id="PIRSF006337">
    <property type="entry name" value="Trehalose_TreZ"/>
    <property type="match status" value="1"/>
</dbReference>
<dbReference type="Gene3D" id="1.10.10.760">
    <property type="entry name" value="E-set domains of sugar-utilizing enzymes"/>
    <property type="match status" value="1"/>
</dbReference>
<reference evidence="20 21" key="1">
    <citation type="submission" date="2019-05" db="EMBL/GenBank/DDBJ databases">
        <title>The Complete Genome Sequence of the n-alkane-degrading Desulfoglaeba alkanexedens ALDC reveals multiple alkylsuccinate synthase gene clusters.</title>
        <authorList>
            <person name="Callaghan A.V."/>
            <person name="Davidova I.A."/>
            <person name="Duncan K.E."/>
            <person name="Morris B."/>
            <person name="McInerney M.J."/>
        </authorList>
    </citation>
    <scope>NUCLEOTIDE SEQUENCE [LARGE SCALE GENOMIC DNA]</scope>
    <source>
        <strain evidence="20 21">ALDC</strain>
    </source>
</reference>